<proteinExistence type="predicted"/>
<sequence>MFKKLAIAGMLVGSLAVSAAASAANTWQFSYVGFLDEENWIFAQDYTISGSFTGNDGNNDGVIELGEITQFVLNGTDYLACASGSPFNYCGTDRFRYELGGALDFSAGTAMSDPEGYHGGGYVVRAGIEEYSYRNTPYSHTRSGAYLWTEDTKFSIRSMSSGGVTPAVPEPGTWVMILTGLALVGGVARRRKSEPLQPCQR</sequence>
<dbReference type="InterPro" id="IPR013424">
    <property type="entry name" value="Ice-binding_C"/>
</dbReference>
<dbReference type="NCBIfam" id="TIGR02595">
    <property type="entry name" value="PEP_CTERM"/>
    <property type="match status" value="1"/>
</dbReference>
<dbReference type="PROSITE" id="PS00018">
    <property type="entry name" value="EF_HAND_1"/>
    <property type="match status" value="1"/>
</dbReference>
<protein>
    <submittedName>
        <fullName evidence="3">PEPxxWA-CTERM sorting domain-containing protein</fullName>
    </submittedName>
</protein>
<evidence type="ECO:0000256" key="1">
    <source>
        <dbReference type="SAM" id="SignalP"/>
    </source>
</evidence>
<dbReference type="RefSeq" id="WP_277413882.1">
    <property type="nucleotide sequence ID" value="NZ_CP119083.1"/>
</dbReference>
<feature type="signal peptide" evidence="1">
    <location>
        <begin position="1"/>
        <end position="23"/>
    </location>
</feature>
<feature type="chain" id="PRO_5046959271" evidence="1">
    <location>
        <begin position="24"/>
        <end position="201"/>
    </location>
</feature>
<keyword evidence="1" id="KW-0732">Signal</keyword>
<dbReference type="NCBIfam" id="NF035944">
    <property type="entry name" value="PEPxxWA-CTERM"/>
    <property type="match status" value="1"/>
</dbReference>
<name>A0ABY8B569_9BURK</name>
<evidence type="ECO:0000313" key="3">
    <source>
        <dbReference type="EMBL" id="WEF31095.1"/>
    </source>
</evidence>
<evidence type="ECO:0000259" key="2">
    <source>
        <dbReference type="Pfam" id="PF07589"/>
    </source>
</evidence>
<organism evidence="3 4">
    <name type="scientific">Pseudoduganella chitinolytica</name>
    <dbReference type="NCBI Taxonomy" id="34070"/>
    <lineage>
        <taxon>Bacteria</taxon>
        <taxon>Pseudomonadati</taxon>
        <taxon>Pseudomonadota</taxon>
        <taxon>Betaproteobacteria</taxon>
        <taxon>Burkholderiales</taxon>
        <taxon>Oxalobacteraceae</taxon>
        <taxon>Telluria group</taxon>
        <taxon>Pseudoduganella</taxon>
    </lineage>
</organism>
<accession>A0ABY8B569</accession>
<dbReference type="EMBL" id="CP119083">
    <property type="protein sequence ID" value="WEF31095.1"/>
    <property type="molecule type" value="Genomic_DNA"/>
</dbReference>
<reference evidence="3 4" key="1">
    <citation type="submission" date="2023-02" db="EMBL/GenBank/DDBJ databases">
        <title>Gemone sequence of Telluria chitinolytica ACM 3522T.</title>
        <authorList>
            <person name="Frediansyah A."/>
            <person name="Miess H."/>
            <person name="Gross H."/>
        </authorList>
    </citation>
    <scope>NUCLEOTIDE SEQUENCE [LARGE SCALE GENOMIC DNA]</scope>
    <source>
        <strain evidence="3 4">ACM 3522</strain>
    </source>
</reference>
<gene>
    <name evidence="3" type="ORF">PX653_16650</name>
</gene>
<dbReference type="Pfam" id="PF07589">
    <property type="entry name" value="PEP-CTERM"/>
    <property type="match status" value="1"/>
</dbReference>
<feature type="domain" description="Ice-binding protein C-terminal" evidence="2">
    <location>
        <begin position="167"/>
        <end position="192"/>
    </location>
</feature>
<evidence type="ECO:0000313" key="4">
    <source>
        <dbReference type="Proteomes" id="UP001216510"/>
    </source>
</evidence>
<keyword evidence="4" id="KW-1185">Reference proteome</keyword>
<dbReference type="InterPro" id="IPR018247">
    <property type="entry name" value="EF_Hand_1_Ca_BS"/>
</dbReference>
<dbReference type="Proteomes" id="UP001216510">
    <property type="component" value="Chromosome"/>
</dbReference>